<proteinExistence type="inferred from homology"/>
<evidence type="ECO:0000256" key="2">
    <source>
        <dbReference type="ARBA" id="ARBA00023239"/>
    </source>
</evidence>
<dbReference type="InterPro" id="IPR029062">
    <property type="entry name" value="Class_I_gatase-like"/>
</dbReference>
<dbReference type="PANTHER" id="PTHR48094:SF11">
    <property type="entry name" value="GLUTATHIONE-INDEPENDENT GLYOXALASE HSP31-RELATED"/>
    <property type="match status" value="1"/>
</dbReference>
<evidence type="ECO:0000256" key="3">
    <source>
        <dbReference type="ARBA" id="ARBA00038493"/>
    </source>
</evidence>
<dbReference type="Proteomes" id="UP000245880">
    <property type="component" value="Unassembled WGS sequence"/>
</dbReference>
<dbReference type="Gene3D" id="3.40.50.880">
    <property type="match status" value="1"/>
</dbReference>
<dbReference type="SUPFAM" id="SSF52317">
    <property type="entry name" value="Class I glutamine amidotransferase-like"/>
    <property type="match status" value="1"/>
</dbReference>
<keyword evidence="5" id="KW-0378">Hydrolase</keyword>
<dbReference type="Pfam" id="PF01965">
    <property type="entry name" value="DJ-1_PfpI"/>
    <property type="match status" value="1"/>
</dbReference>
<dbReference type="GO" id="GO:0005737">
    <property type="term" value="C:cytoplasm"/>
    <property type="evidence" value="ECO:0007669"/>
    <property type="project" value="TreeGrafter"/>
</dbReference>
<dbReference type="PANTHER" id="PTHR48094">
    <property type="entry name" value="PROTEIN/NUCLEIC ACID DEGLYCASE DJ-1-RELATED"/>
    <property type="match status" value="1"/>
</dbReference>
<evidence type="ECO:0000313" key="5">
    <source>
        <dbReference type="EMBL" id="PWJ57158.1"/>
    </source>
</evidence>
<dbReference type="EMBL" id="QGDT01000008">
    <property type="protein sequence ID" value="PWJ57158.1"/>
    <property type="molecule type" value="Genomic_DNA"/>
</dbReference>
<reference evidence="5 6" key="1">
    <citation type="submission" date="2018-03" db="EMBL/GenBank/DDBJ databases">
        <title>Genomic Encyclopedia of Archaeal and Bacterial Type Strains, Phase II (KMG-II): from individual species to whole genera.</title>
        <authorList>
            <person name="Goeker M."/>
        </authorList>
    </citation>
    <scope>NUCLEOTIDE SEQUENCE [LARGE SCALE GENOMIC DNA]</scope>
    <source>
        <strain evidence="5 6">DSM 100346</strain>
    </source>
</reference>
<dbReference type="RefSeq" id="WP_109675445.1">
    <property type="nucleotide sequence ID" value="NZ_QGDT01000008.1"/>
</dbReference>
<evidence type="ECO:0000259" key="4">
    <source>
        <dbReference type="Pfam" id="PF01965"/>
    </source>
</evidence>
<organism evidence="5 6">
    <name type="scientific">Dyadobacter jejuensis</name>
    <dbReference type="NCBI Taxonomy" id="1082580"/>
    <lineage>
        <taxon>Bacteria</taxon>
        <taxon>Pseudomonadati</taxon>
        <taxon>Bacteroidota</taxon>
        <taxon>Cytophagia</taxon>
        <taxon>Cytophagales</taxon>
        <taxon>Spirosomataceae</taxon>
        <taxon>Dyadobacter</taxon>
    </lineage>
</organism>
<keyword evidence="1" id="KW-0346">Stress response</keyword>
<dbReference type="GO" id="GO:0019172">
    <property type="term" value="F:glyoxalase III activity"/>
    <property type="evidence" value="ECO:0007669"/>
    <property type="project" value="TreeGrafter"/>
</dbReference>
<dbReference type="InterPro" id="IPR002818">
    <property type="entry name" value="DJ-1/PfpI"/>
</dbReference>
<dbReference type="InterPro" id="IPR050325">
    <property type="entry name" value="Prot/Nucl_acid_deglycase"/>
</dbReference>
<dbReference type="GO" id="GO:0008233">
    <property type="term" value="F:peptidase activity"/>
    <property type="evidence" value="ECO:0007669"/>
    <property type="project" value="UniProtKB-KW"/>
</dbReference>
<dbReference type="GO" id="GO:0006508">
    <property type="term" value="P:proteolysis"/>
    <property type="evidence" value="ECO:0007669"/>
    <property type="project" value="UniProtKB-KW"/>
</dbReference>
<dbReference type="AlphaFoldDB" id="A0A316AIR0"/>
<dbReference type="OrthoDB" id="9792284at2"/>
<keyword evidence="6" id="KW-1185">Reference proteome</keyword>
<accession>A0A316AIR0</accession>
<feature type="domain" description="DJ-1/PfpI" evidence="4">
    <location>
        <begin position="26"/>
        <end position="222"/>
    </location>
</feature>
<keyword evidence="2" id="KW-0456">Lyase</keyword>
<protein>
    <submittedName>
        <fullName evidence="5">Putative intracellular protease/amidase</fullName>
    </submittedName>
</protein>
<gene>
    <name evidence="5" type="ORF">CLV98_10878</name>
</gene>
<evidence type="ECO:0000313" key="6">
    <source>
        <dbReference type="Proteomes" id="UP000245880"/>
    </source>
</evidence>
<sequence length="226" mass="25143">MKALIVCTNQGQYPGKSTQTGIWLNEVTHFFEVLNKKKVLIDIVSPLGGTIPIDPRSKEGKDELNHKYMADAEWNKRLEKSLSPQDIHPSDYRLIYFAGGPGSMWDLPHQATLAAIALEIYQRGGHITAVGHGVAGLLPIMLDHGVPFIADKYLTGFTNLEDKLVSFLSDTPFSLEDSLKQKGAHFTKSVLPFLEHIELDERLITGQNPQSAYKVASKAVEELFEK</sequence>
<dbReference type="GO" id="GO:0019243">
    <property type="term" value="P:methylglyoxal catabolic process to D-lactate via S-lactoyl-glutathione"/>
    <property type="evidence" value="ECO:0007669"/>
    <property type="project" value="TreeGrafter"/>
</dbReference>
<comment type="caution">
    <text evidence="5">The sequence shown here is derived from an EMBL/GenBank/DDBJ whole genome shotgun (WGS) entry which is preliminary data.</text>
</comment>
<keyword evidence="5" id="KW-0645">Protease</keyword>
<evidence type="ECO:0000256" key="1">
    <source>
        <dbReference type="ARBA" id="ARBA00023016"/>
    </source>
</evidence>
<name>A0A316AIR0_9BACT</name>
<comment type="similarity">
    <text evidence="3">Belongs to the peptidase C56 family. HSP31-like subfamily.</text>
</comment>
<dbReference type="CDD" id="cd03141">
    <property type="entry name" value="GATase1_Hsp31_like"/>
    <property type="match status" value="1"/>
</dbReference>